<evidence type="ECO:0000256" key="2">
    <source>
        <dbReference type="ARBA" id="ARBA00004286"/>
    </source>
</evidence>
<keyword evidence="5" id="KW-0238">DNA-binding</keyword>
<accession>A7TKR1</accession>
<evidence type="ECO:0000256" key="4">
    <source>
        <dbReference type="ARBA" id="ARBA00022454"/>
    </source>
</evidence>
<dbReference type="PANTHER" id="PTHR11467:SF36">
    <property type="entry name" value="HISTONE 24-RELATED"/>
    <property type="match status" value="1"/>
</dbReference>
<dbReference type="eggNOG" id="KOG4012">
    <property type="taxonomic scope" value="Eukaryota"/>
</dbReference>
<dbReference type="GO" id="GO:0006355">
    <property type="term" value="P:regulation of DNA-templated transcription"/>
    <property type="evidence" value="ECO:0007669"/>
    <property type="project" value="EnsemblFungi"/>
</dbReference>
<dbReference type="GO" id="GO:0000786">
    <property type="term" value="C:nucleosome"/>
    <property type="evidence" value="ECO:0007669"/>
    <property type="project" value="InterPro"/>
</dbReference>
<dbReference type="GO" id="GO:0042301">
    <property type="term" value="F:phosphate ion binding"/>
    <property type="evidence" value="ECO:0007669"/>
    <property type="project" value="EnsemblFungi"/>
</dbReference>
<dbReference type="PhylomeDB" id="A7TKR1"/>
<evidence type="ECO:0000256" key="5">
    <source>
        <dbReference type="ARBA" id="ARBA00023125"/>
    </source>
</evidence>
<feature type="region of interest" description="Disordered" evidence="7">
    <location>
        <begin position="1"/>
        <end position="21"/>
    </location>
</feature>
<dbReference type="GO" id="GO:0030261">
    <property type="term" value="P:chromosome condensation"/>
    <property type="evidence" value="ECO:0007669"/>
    <property type="project" value="EnsemblFungi"/>
</dbReference>
<dbReference type="InterPro" id="IPR005818">
    <property type="entry name" value="Histone_H1/H5_H15"/>
</dbReference>
<dbReference type="Proteomes" id="UP000000267">
    <property type="component" value="Unassembled WGS sequence"/>
</dbReference>
<evidence type="ECO:0000313" key="10">
    <source>
        <dbReference type="Proteomes" id="UP000000267"/>
    </source>
</evidence>
<gene>
    <name evidence="9" type="ORF">Kpol_1072p43</name>
</gene>
<dbReference type="RefSeq" id="XP_001645031.1">
    <property type="nucleotide sequence ID" value="XM_001644981.1"/>
</dbReference>
<dbReference type="STRING" id="436907.A7TKR1"/>
<dbReference type="GO" id="GO:0006334">
    <property type="term" value="P:nucleosome assembly"/>
    <property type="evidence" value="ECO:0007669"/>
    <property type="project" value="InterPro"/>
</dbReference>
<dbReference type="PANTHER" id="PTHR11467">
    <property type="entry name" value="HISTONE H1"/>
    <property type="match status" value="1"/>
</dbReference>
<dbReference type="HOGENOM" id="CLU_069424_0_0_1"/>
<feature type="region of interest" description="Disordered" evidence="7">
    <location>
        <begin position="233"/>
        <end position="257"/>
    </location>
</feature>
<proteinExistence type="predicted"/>
<dbReference type="SMART" id="SM00526">
    <property type="entry name" value="H15"/>
    <property type="match status" value="2"/>
</dbReference>
<dbReference type="CDD" id="cd00073">
    <property type="entry name" value="H15"/>
    <property type="match status" value="1"/>
</dbReference>
<dbReference type="InterPro" id="IPR036390">
    <property type="entry name" value="WH_DNA-bd_sf"/>
</dbReference>
<dbReference type="SUPFAM" id="SSF46785">
    <property type="entry name" value="Winged helix' DNA-binding domain"/>
    <property type="match status" value="2"/>
</dbReference>
<feature type="region of interest" description="Disordered" evidence="7">
    <location>
        <begin position="101"/>
        <end position="176"/>
    </location>
</feature>
<dbReference type="GO" id="GO:0045910">
    <property type="term" value="P:negative regulation of DNA recombination"/>
    <property type="evidence" value="ECO:0007669"/>
    <property type="project" value="EnsemblFungi"/>
</dbReference>
<protein>
    <recommendedName>
        <fullName evidence="3">Histone H1</fullName>
    </recommendedName>
</protein>
<keyword evidence="6" id="KW-0539">Nucleus</keyword>
<dbReference type="EMBL" id="DS480409">
    <property type="protein sequence ID" value="EDO17173.1"/>
    <property type="molecule type" value="Genomic_DNA"/>
</dbReference>
<dbReference type="OMA" id="ANHPKYT"/>
<feature type="compositionally biased region" description="Low complexity" evidence="7">
    <location>
        <begin position="127"/>
        <end position="155"/>
    </location>
</feature>
<name>A7TKR1_VANPO</name>
<dbReference type="PROSITE" id="PS51504">
    <property type="entry name" value="H15"/>
    <property type="match status" value="2"/>
</dbReference>
<keyword evidence="10" id="KW-1185">Reference proteome</keyword>
<feature type="compositionally biased region" description="Basic residues" evidence="7">
    <location>
        <begin position="156"/>
        <end position="166"/>
    </location>
</feature>
<evidence type="ECO:0000313" key="9">
    <source>
        <dbReference type="EMBL" id="EDO17173.1"/>
    </source>
</evidence>
<evidence type="ECO:0000256" key="3">
    <source>
        <dbReference type="ARBA" id="ARBA00020833"/>
    </source>
</evidence>
<dbReference type="InterPro" id="IPR036388">
    <property type="entry name" value="WH-like_DNA-bd_sf"/>
</dbReference>
<dbReference type="GeneID" id="5545372"/>
<dbReference type="GO" id="GO:2000779">
    <property type="term" value="P:regulation of double-strand break repair"/>
    <property type="evidence" value="ECO:0007669"/>
    <property type="project" value="EnsemblFungi"/>
</dbReference>
<evidence type="ECO:0000256" key="1">
    <source>
        <dbReference type="ARBA" id="ARBA00004123"/>
    </source>
</evidence>
<keyword evidence="4" id="KW-0158">Chromosome</keyword>
<comment type="subcellular location">
    <subcellularLocation>
        <location evidence="2">Chromosome</location>
    </subcellularLocation>
    <subcellularLocation>
        <location evidence="1">Nucleus</location>
    </subcellularLocation>
</comment>
<dbReference type="GO" id="GO:0043934">
    <property type="term" value="P:sporulation"/>
    <property type="evidence" value="ECO:0007669"/>
    <property type="project" value="EnsemblFungi"/>
</dbReference>
<evidence type="ECO:0000259" key="8">
    <source>
        <dbReference type="PROSITE" id="PS51504"/>
    </source>
</evidence>
<dbReference type="GO" id="GO:0031492">
    <property type="term" value="F:nucleosomal DNA binding"/>
    <property type="evidence" value="ECO:0007669"/>
    <property type="project" value="TreeGrafter"/>
</dbReference>
<dbReference type="Pfam" id="PF00538">
    <property type="entry name" value="Linker_histone"/>
    <property type="match status" value="2"/>
</dbReference>
<evidence type="ECO:0000256" key="6">
    <source>
        <dbReference type="ARBA" id="ARBA00023242"/>
    </source>
</evidence>
<dbReference type="KEGG" id="vpo:Kpol_1072p43"/>
<dbReference type="GO" id="GO:0097100">
    <property type="term" value="F:supercoiled DNA binding"/>
    <property type="evidence" value="ECO:0007669"/>
    <property type="project" value="EnsemblFungi"/>
</dbReference>
<dbReference type="FunCoup" id="A7TKR1">
    <property type="interactions" value="559"/>
</dbReference>
<dbReference type="Gene3D" id="1.10.10.10">
    <property type="entry name" value="Winged helix-like DNA-binding domain superfamily/Winged helix DNA-binding domain"/>
    <property type="match status" value="2"/>
</dbReference>
<organism evidence="10">
    <name type="scientific">Vanderwaltozyma polyspora (strain ATCC 22028 / DSM 70294 / BCRC 21397 / CBS 2163 / NBRC 10782 / NRRL Y-8283 / UCD 57-17)</name>
    <name type="common">Kluyveromyces polysporus</name>
    <dbReference type="NCBI Taxonomy" id="436907"/>
    <lineage>
        <taxon>Eukaryota</taxon>
        <taxon>Fungi</taxon>
        <taxon>Dikarya</taxon>
        <taxon>Ascomycota</taxon>
        <taxon>Saccharomycotina</taxon>
        <taxon>Saccharomycetes</taxon>
        <taxon>Saccharomycetales</taxon>
        <taxon>Saccharomycetaceae</taxon>
        <taxon>Vanderwaltozyma</taxon>
    </lineage>
</organism>
<reference evidence="9 10" key="1">
    <citation type="journal article" date="2007" name="Proc. Natl. Acad. Sci. U.S.A.">
        <title>Independent sorting-out of thousands of duplicated gene pairs in two yeast species descended from a whole-genome duplication.</title>
        <authorList>
            <person name="Scannell D.R."/>
            <person name="Frank A.C."/>
            <person name="Conant G.C."/>
            <person name="Byrne K.P."/>
            <person name="Woolfit M."/>
            <person name="Wolfe K.H."/>
        </authorList>
    </citation>
    <scope>NUCLEOTIDE SEQUENCE [LARGE SCALE GENOMIC DNA]</scope>
    <source>
        <strain evidence="10">ATCC 22028 / DSM 70294 / BCRC 21397 / CBS 2163 / NBRC 10782 / NRRL Y-8283 / UCD 57-17</strain>
    </source>
</reference>
<feature type="domain" description="H15" evidence="8">
    <location>
        <begin position="176"/>
        <end position="251"/>
    </location>
</feature>
<evidence type="ECO:0000256" key="7">
    <source>
        <dbReference type="SAM" id="MobiDB-lite"/>
    </source>
</evidence>
<dbReference type="OrthoDB" id="1110759at2759"/>
<feature type="domain" description="H15" evidence="8">
    <location>
        <begin position="21"/>
        <end position="95"/>
    </location>
</feature>
<sequence>MAPKKSVTETKVNAKKPVGTGSKNYRDLIKEGLVSLNDKKGSSRLALKNFIKKNYPVVYSAPTFTYHFNSAINKGVEAKLFNLPKGPAGTVKLTKIEKPVKKQIKKKESTATTTTSDKKKIIKPKSKSTPSTSTTTTTTTAAAAASSKKTSTVSKPKSKAVVKKDKKKDVSKSSNGPLSYKQMITIAITSLNNGKGSSRTALKSYIQENYFKEKQVPNNFNSLFNTTIRKGLESNDFSQPKGPSGIVKINKQKKKVN</sequence>
<dbReference type="AlphaFoldDB" id="A7TKR1"/>
<dbReference type="InParanoid" id="A7TKR1"/>
<dbReference type="GO" id="GO:0005634">
    <property type="term" value="C:nucleus"/>
    <property type="evidence" value="ECO:0007669"/>
    <property type="project" value="UniProtKB-SubCell"/>
</dbReference>